<gene>
    <name evidence="1" type="ORF">SG34_014150</name>
</gene>
<dbReference type="Proteomes" id="UP000032352">
    <property type="component" value="Chromosome"/>
</dbReference>
<reference evidence="1 2" key="2">
    <citation type="journal article" date="2022" name="Mar. Drugs">
        <title>Bioassay-Guided Fractionation Leads to the Detection of Cholic Acid Generated by the Rare Thalassomonas sp.</title>
        <authorList>
            <person name="Pheiffer F."/>
            <person name="Schneider Y.K."/>
            <person name="Hansen E.H."/>
            <person name="Andersen J.H."/>
            <person name="Isaksson J."/>
            <person name="Busche T."/>
            <person name="R C."/>
            <person name="Kalinowski J."/>
            <person name="Zyl L.V."/>
            <person name="Trindade M."/>
        </authorList>
    </citation>
    <scope>NUCLEOTIDE SEQUENCE [LARGE SCALE GENOMIC DNA]</scope>
    <source>
        <strain evidence="1 2">XOM25</strain>
    </source>
</reference>
<sequence length="153" mass="17649">MKIKILSVAVICLTAFGLWLFQPYMQREYVRLSETPVTIEAEYFTVTCEPLCTQLYRVENGKITNNGVFPNMPADIPDPHSISELKDGDRLLLTGYLYVWQETNLITGSISTREINMIDVIRWQTPDRVSYKSQQSNHAPAAFRHENYTDCRP</sequence>
<dbReference type="KEGG" id="tvd:SG34_014150"/>
<dbReference type="RefSeq" id="WP_044837164.1">
    <property type="nucleotide sequence ID" value="NZ_CP059733.1"/>
</dbReference>
<keyword evidence="2" id="KW-1185">Reference proteome</keyword>
<name>A0AAE9Z7G0_9GAMM</name>
<dbReference type="AlphaFoldDB" id="A0AAE9Z7G0"/>
<evidence type="ECO:0000313" key="1">
    <source>
        <dbReference type="EMBL" id="WDE07923.1"/>
    </source>
</evidence>
<organism evidence="1 2">
    <name type="scientific">Thalassomonas viridans</name>
    <dbReference type="NCBI Taxonomy" id="137584"/>
    <lineage>
        <taxon>Bacteria</taxon>
        <taxon>Pseudomonadati</taxon>
        <taxon>Pseudomonadota</taxon>
        <taxon>Gammaproteobacteria</taxon>
        <taxon>Alteromonadales</taxon>
        <taxon>Colwelliaceae</taxon>
        <taxon>Thalassomonas</taxon>
    </lineage>
</organism>
<proteinExistence type="predicted"/>
<dbReference type="EMBL" id="CP059733">
    <property type="protein sequence ID" value="WDE07923.1"/>
    <property type="molecule type" value="Genomic_DNA"/>
</dbReference>
<reference evidence="1 2" key="1">
    <citation type="journal article" date="2015" name="Genome Announc.">
        <title>Draft Genome Sequences of Marine Isolates of Thalassomonas viridans and Thalassomonas actiniarum.</title>
        <authorList>
            <person name="Olonade I."/>
            <person name="van Zyl L.J."/>
            <person name="Trindade M."/>
        </authorList>
    </citation>
    <scope>NUCLEOTIDE SEQUENCE [LARGE SCALE GENOMIC DNA]</scope>
    <source>
        <strain evidence="1 2">XOM25</strain>
    </source>
</reference>
<accession>A0AAE9Z7G0</accession>
<evidence type="ECO:0000313" key="2">
    <source>
        <dbReference type="Proteomes" id="UP000032352"/>
    </source>
</evidence>
<protein>
    <submittedName>
        <fullName evidence="1">Uncharacterized protein</fullName>
    </submittedName>
</protein>